<dbReference type="Gene3D" id="3.40.525.10">
    <property type="entry name" value="CRAL-TRIO lipid binding domain"/>
    <property type="match status" value="1"/>
</dbReference>
<dbReference type="InterPro" id="IPR052432">
    <property type="entry name" value="PITP/CRAL-TRIO"/>
</dbReference>
<dbReference type="InterPro" id="IPR001251">
    <property type="entry name" value="CRAL-TRIO_dom"/>
</dbReference>
<dbReference type="SUPFAM" id="SSF52087">
    <property type="entry name" value="CRAL/TRIO domain"/>
    <property type="match status" value="1"/>
</dbReference>
<dbReference type="InterPro" id="IPR036273">
    <property type="entry name" value="CRAL/TRIO_N_dom_sf"/>
</dbReference>
<protein>
    <submittedName>
        <fullName evidence="2">CRAL-TRIO domain-containing protein</fullName>
    </submittedName>
</protein>
<evidence type="ECO:0000313" key="3">
    <source>
        <dbReference type="Proteomes" id="UP001610432"/>
    </source>
</evidence>
<comment type="caution">
    <text evidence="2">The sequence shown here is derived from an EMBL/GenBank/DDBJ whole genome shotgun (WGS) entry which is preliminary data.</text>
</comment>
<dbReference type="PROSITE" id="PS50191">
    <property type="entry name" value="CRAL_TRIO"/>
    <property type="match status" value="1"/>
</dbReference>
<dbReference type="Pfam" id="PF03765">
    <property type="entry name" value="CRAL_TRIO_N"/>
    <property type="match status" value="1"/>
</dbReference>
<dbReference type="RefSeq" id="XP_070887873.1">
    <property type="nucleotide sequence ID" value="XM_071034947.1"/>
</dbReference>
<feature type="domain" description="CRAL-TRIO" evidence="1">
    <location>
        <begin position="196"/>
        <end position="341"/>
    </location>
</feature>
<dbReference type="InterPro" id="IPR036865">
    <property type="entry name" value="CRAL-TRIO_dom_sf"/>
</dbReference>
<dbReference type="SMART" id="SM00516">
    <property type="entry name" value="SEC14"/>
    <property type="match status" value="1"/>
</dbReference>
<evidence type="ECO:0000259" key="1">
    <source>
        <dbReference type="PROSITE" id="PS50191"/>
    </source>
</evidence>
<dbReference type="Pfam" id="PF00650">
    <property type="entry name" value="CRAL_TRIO"/>
    <property type="match status" value="1"/>
</dbReference>
<dbReference type="SUPFAM" id="SSF46938">
    <property type="entry name" value="CRAL/TRIO N-terminal domain"/>
    <property type="match status" value="1"/>
</dbReference>
<gene>
    <name evidence="2" type="ORF">BJX67DRAFT_40549</name>
</gene>
<dbReference type="InterPro" id="IPR011074">
    <property type="entry name" value="CRAL/TRIO_N_dom"/>
</dbReference>
<dbReference type="Proteomes" id="UP001610432">
    <property type="component" value="Unassembled WGS sequence"/>
</dbReference>
<dbReference type="PANTHER" id="PTHR46590:SF2">
    <property type="entry name" value="CRAL_TRIO DOMAIN PROTEIN (AFU_ORTHOLOGUE AFUA_4G13930)-RELATED"/>
    <property type="match status" value="1"/>
</dbReference>
<sequence>MAYVGHIPPGWLGNLSPEQEEKLQQMWNIMLVLLDAASLGAPEQPIDGQSGTAEKASLTRTDTMVSASGKGAFTAQLSQILKETGMSANEIKSIREILVDTTADELRAGFLSTAKNDHADGLVLRFLRARKFDVAKSFNMMLRAMLWRMKQVQVEERVLMNTELRALYETRDKSNLEQAKEADGFLSQMRMGKCYLHGEDKQGRPIGIVRVKLHKPSAQSHESIKRFILHIIETTRLLLIPPVDTVTILFDMTGFTISNMEYAAVKFIIECFQDNYPESLGNMIIHNAPWVFSGMWKIIKGWMDPVIVSKVHFTYTPNDLGDYIEMDKLPKELGGNEDYNYEYKEPVPGENALMEDTATRDALQAERAKIGERLLQSTSQWTGASGEKKEEEIKALQAKRDEIIEELCANYWKMDPYTRGRNHLDRSNIIQAGGKIDYYPSETTPPVAEIKALEIEHVERTEVKVANA</sequence>
<dbReference type="EMBL" id="JBFXLQ010000012">
    <property type="protein sequence ID" value="KAL2868894.1"/>
    <property type="molecule type" value="Genomic_DNA"/>
</dbReference>
<dbReference type="PANTHER" id="PTHR46590">
    <property type="entry name" value="PHOSPHATIDYLINOSITOL TRANSFER PROTEIN CSR1-RELATED"/>
    <property type="match status" value="1"/>
</dbReference>
<accession>A0ABR4LWH7</accession>
<proteinExistence type="predicted"/>
<evidence type="ECO:0000313" key="2">
    <source>
        <dbReference type="EMBL" id="KAL2868894.1"/>
    </source>
</evidence>
<dbReference type="GeneID" id="98150019"/>
<keyword evidence="3" id="KW-1185">Reference proteome</keyword>
<name>A0ABR4LWH7_9EURO</name>
<organism evidence="2 3">
    <name type="scientific">Aspergillus lucknowensis</name>
    <dbReference type="NCBI Taxonomy" id="176173"/>
    <lineage>
        <taxon>Eukaryota</taxon>
        <taxon>Fungi</taxon>
        <taxon>Dikarya</taxon>
        <taxon>Ascomycota</taxon>
        <taxon>Pezizomycotina</taxon>
        <taxon>Eurotiomycetes</taxon>
        <taxon>Eurotiomycetidae</taxon>
        <taxon>Eurotiales</taxon>
        <taxon>Aspergillaceae</taxon>
        <taxon>Aspergillus</taxon>
        <taxon>Aspergillus subgen. Nidulantes</taxon>
    </lineage>
</organism>
<reference evidence="2 3" key="1">
    <citation type="submission" date="2024-07" db="EMBL/GenBank/DDBJ databases">
        <title>Section-level genome sequencing and comparative genomics of Aspergillus sections Usti and Cavernicolus.</title>
        <authorList>
            <consortium name="Lawrence Berkeley National Laboratory"/>
            <person name="Nybo J.L."/>
            <person name="Vesth T.C."/>
            <person name="Theobald S."/>
            <person name="Frisvad J.C."/>
            <person name="Larsen T.O."/>
            <person name="Kjaerboelling I."/>
            <person name="Rothschild-Mancinelli K."/>
            <person name="Lyhne E.K."/>
            <person name="Kogle M.E."/>
            <person name="Barry K."/>
            <person name="Clum A."/>
            <person name="Na H."/>
            <person name="Ledsgaard L."/>
            <person name="Lin J."/>
            <person name="Lipzen A."/>
            <person name="Kuo A."/>
            <person name="Riley R."/>
            <person name="Mondo S."/>
            <person name="Labutti K."/>
            <person name="Haridas S."/>
            <person name="Pangalinan J."/>
            <person name="Salamov A.A."/>
            <person name="Simmons B.A."/>
            <person name="Magnuson J.K."/>
            <person name="Chen J."/>
            <person name="Drula E."/>
            <person name="Henrissat B."/>
            <person name="Wiebenga A."/>
            <person name="Lubbers R.J."/>
            <person name="Gomes A.C."/>
            <person name="Macurrencykelacurrency M.R."/>
            <person name="Stajich J."/>
            <person name="Grigoriev I.V."/>
            <person name="Mortensen U.H."/>
            <person name="De Vries R.P."/>
            <person name="Baker S.E."/>
            <person name="Andersen M.R."/>
        </authorList>
    </citation>
    <scope>NUCLEOTIDE SEQUENCE [LARGE SCALE GENOMIC DNA]</scope>
    <source>
        <strain evidence="2 3">CBS 449.75</strain>
    </source>
</reference>
<dbReference type="SMART" id="SM01100">
    <property type="entry name" value="CRAL_TRIO_N"/>
    <property type="match status" value="1"/>
</dbReference>
<dbReference type="CDD" id="cd00170">
    <property type="entry name" value="SEC14"/>
    <property type="match status" value="1"/>
</dbReference>